<evidence type="ECO:0000256" key="1">
    <source>
        <dbReference type="ARBA" id="ARBA00007137"/>
    </source>
</evidence>
<dbReference type="Gene3D" id="3.20.20.480">
    <property type="entry name" value="Trimethylamine methyltransferase-like"/>
    <property type="match status" value="1"/>
</dbReference>
<reference evidence="4" key="1">
    <citation type="journal article" date="2014" name="Front. Microbiol.">
        <title>High frequency of phylogenetically diverse reductive dehalogenase-homologous genes in deep subseafloor sedimentary metagenomes.</title>
        <authorList>
            <person name="Kawai M."/>
            <person name="Futagami T."/>
            <person name="Toyoda A."/>
            <person name="Takaki Y."/>
            <person name="Nishi S."/>
            <person name="Hori S."/>
            <person name="Arai W."/>
            <person name="Tsubouchi T."/>
            <person name="Morono Y."/>
            <person name="Uchiyama I."/>
            <person name="Ito T."/>
            <person name="Fujiyama A."/>
            <person name="Inagaki F."/>
            <person name="Takami H."/>
        </authorList>
    </citation>
    <scope>NUCLEOTIDE SEQUENCE</scope>
    <source>
        <strain evidence="4">Expedition CK06-06</strain>
    </source>
</reference>
<keyword evidence="2" id="KW-0489">Methyltransferase</keyword>
<accession>X1C9A0</accession>
<name>X1C9A0_9ZZZZ</name>
<organism evidence="4">
    <name type="scientific">marine sediment metagenome</name>
    <dbReference type="NCBI Taxonomy" id="412755"/>
    <lineage>
        <taxon>unclassified sequences</taxon>
        <taxon>metagenomes</taxon>
        <taxon>ecological metagenomes</taxon>
    </lineage>
</organism>
<dbReference type="InterPro" id="IPR010426">
    <property type="entry name" value="MTTB_MeTrfase"/>
</dbReference>
<evidence type="ECO:0000313" key="4">
    <source>
        <dbReference type="EMBL" id="GAH03982.1"/>
    </source>
</evidence>
<evidence type="ECO:0000256" key="3">
    <source>
        <dbReference type="ARBA" id="ARBA00022679"/>
    </source>
</evidence>
<dbReference type="InterPro" id="IPR038601">
    <property type="entry name" value="MttB-like_sf"/>
</dbReference>
<dbReference type="GO" id="GO:0032259">
    <property type="term" value="P:methylation"/>
    <property type="evidence" value="ECO:0007669"/>
    <property type="project" value="UniProtKB-KW"/>
</dbReference>
<evidence type="ECO:0000256" key="2">
    <source>
        <dbReference type="ARBA" id="ARBA00022603"/>
    </source>
</evidence>
<keyword evidence="3" id="KW-0808">Transferase</keyword>
<dbReference type="EMBL" id="BART01023096">
    <property type="protein sequence ID" value="GAH03982.1"/>
    <property type="molecule type" value="Genomic_DNA"/>
</dbReference>
<dbReference type="GO" id="GO:0015948">
    <property type="term" value="P:methanogenesis"/>
    <property type="evidence" value="ECO:0007669"/>
    <property type="project" value="InterPro"/>
</dbReference>
<dbReference type="Pfam" id="PF06253">
    <property type="entry name" value="MTTB"/>
    <property type="match status" value="1"/>
</dbReference>
<proteinExistence type="inferred from homology"/>
<sequence length="196" mass="21463">MEIYSKTPDIISISSHHKIEILSPSEIDTLRKGTYQLLADVGVHYSSKKALTIFADHGAEVNWDSKIVRIPPDLVDEAMATAPRTIVLGGREPRFDLTLDGSCSYLTTDGCGVHVIDLHTREKRASRKADVAMMARVGDAIPLLSFFWPSVSAQDFGKTAPLHECHAGLTNTLKHVRGGTTVYPELASYLVEMATV</sequence>
<protein>
    <submittedName>
        <fullName evidence="4">Uncharacterized protein</fullName>
    </submittedName>
</protein>
<comment type="caution">
    <text evidence="4">The sequence shown here is derived from an EMBL/GenBank/DDBJ whole genome shotgun (WGS) entry which is preliminary data.</text>
</comment>
<feature type="non-terminal residue" evidence="4">
    <location>
        <position position="196"/>
    </location>
</feature>
<comment type="similarity">
    <text evidence="1">Belongs to the trimethylamine methyltransferase family.</text>
</comment>
<dbReference type="AlphaFoldDB" id="X1C9A0"/>
<gene>
    <name evidence="4" type="ORF">S01H4_42112</name>
</gene>
<dbReference type="GO" id="GO:0008168">
    <property type="term" value="F:methyltransferase activity"/>
    <property type="evidence" value="ECO:0007669"/>
    <property type="project" value="UniProtKB-KW"/>
</dbReference>